<evidence type="ECO:0000256" key="2">
    <source>
        <dbReference type="ARBA" id="ARBA00022475"/>
    </source>
</evidence>
<feature type="transmembrane region" description="Helical" evidence="7">
    <location>
        <begin position="504"/>
        <end position="523"/>
    </location>
</feature>
<keyword evidence="5 7" id="KW-0472">Membrane</keyword>
<feature type="transmembrane region" description="Helical" evidence="7">
    <location>
        <begin position="283"/>
        <end position="302"/>
    </location>
</feature>
<evidence type="ECO:0000256" key="6">
    <source>
        <dbReference type="SAM" id="MobiDB-lite"/>
    </source>
</evidence>
<gene>
    <name evidence="8" type="primary">ybaT</name>
    <name evidence="8" type="ORF">Mal15_26030</name>
</gene>
<feature type="transmembrane region" description="Helical" evidence="7">
    <location>
        <begin position="168"/>
        <end position="188"/>
    </location>
</feature>
<feature type="transmembrane region" description="Helical" evidence="7">
    <location>
        <begin position="208"/>
        <end position="227"/>
    </location>
</feature>
<keyword evidence="3 7" id="KW-0812">Transmembrane</keyword>
<sequence>MRERIPKGQKWQQDKRNEPVQTQLSSIDGQLQYTPPVASRPRALAWNATFPADVSSATTSCGAGEISGEGCRRVDCEPLRSLIIRRSHVNSARNACDTLARHLRRQGLRTSPRMTSEKGLMSESNSQAEEYQEDSLSLTGSVAMGTGVMIGAGIFALTGQVAEQTGGLFPYAFLAAAVVAGFSAYSYIKMAQQYPSAGGIAMFLMKAYGKGTVTAGMALLMYFSMVINESLVARTFGTYTLQLFDAKDNQFLVPALGVGLLVLAFIINILGNQFIGTFSTVTAVIKIAGIVIFAAAGLWVSGLTFEGAGVSEKSSAGGFLSATALALLAYKGFTTITNSGSEIVNPEKNIGRSIMISLSICLVVYLLVAFAVAGNLSVSEIIESRDFALAEAARPAFGDGGIYFTAGLAIVATISGLIASTFAVSRMLAMLSEMNLVPHRHFGMPGSIQKHTLVYTVVFAITLTLLFDLSRIASLGAIFYIVMDMAVHWGVLRRVREEIQANRWIPIGALLLDAVILAAFVWMKANSDMLVIWVALGGIVVIFVGEKLFLTWNDDADDHEHQHA</sequence>
<organism evidence="8 9">
    <name type="scientific">Stieleria maiorica</name>
    <dbReference type="NCBI Taxonomy" id="2795974"/>
    <lineage>
        <taxon>Bacteria</taxon>
        <taxon>Pseudomonadati</taxon>
        <taxon>Planctomycetota</taxon>
        <taxon>Planctomycetia</taxon>
        <taxon>Pirellulales</taxon>
        <taxon>Pirellulaceae</taxon>
        <taxon>Stieleria</taxon>
    </lineage>
</organism>
<dbReference type="InterPro" id="IPR002293">
    <property type="entry name" value="AA/rel_permease1"/>
</dbReference>
<feature type="region of interest" description="Disordered" evidence="6">
    <location>
        <begin position="1"/>
        <end position="23"/>
    </location>
</feature>
<dbReference type="InterPro" id="IPR050367">
    <property type="entry name" value="APC_superfamily"/>
</dbReference>
<evidence type="ECO:0000256" key="7">
    <source>
        <dbReference type="SAM" id="Phobius"/>
    </source>
</evidence>
<protein>
    <submittedName>
        <fullName evidence="8">Inner membrane transport protein YbaT</fullName>
    </submittedName>
</protein>
<evidence type="ECO:0000256" key="1">
    <source>
        <dbReference type="ARBA" id="ARBA00004651"/>
    </source>
</evidence>
<dbReference type="KEGG" id="smam:Mal15_26030"/>
<dbReference type="Proteomes" id="UP000321353">
    <property type="component" value="Chromosome"/>
</dbReference>
<feature type="transmembrane region" description="Helical" evidence="7">
    <location>
        <begin position="354"/>
        <end position="382"/>
    </location>
</feature>
<feature type="transmembrane region" description="Helical" evidence="7">
    <location>
        <begin position="314"/>
        <end position="333"/>
    </location>
</feature>
<dbReference type="EMBL" id="CP036264">
    <property type="protein sequence ID" value="QEF98551.1"/>
    <property type="molecule type" value="Genomic_DNA"/>
</dbReference>
<dbReference type="AlphaFoldDB" id="A0A5B9MB90"/>
<evidence type="ECO:0000256" key="4">
    <source>
        <dbReference type="ARBA" id="ARBA00022989"/>
    </source>
</evidence>
<keyword evidence="2" id="KW-1003">Cell membrane</keyword>
<proteinExistence type="predicted"/>
<dbReference type="PANTHER" id="PTHR42770">
    <property type="entry name" value="AMINO ACID TRANSPORTER-RELATED"/>
    <property type="match status" value="1"/>
</dbReference>
<feature type="compositionally biased region" description="Basic and acidic residues" evidence="6">
    <location>
        <begin position="1"/>
        <end position="18"/>
    </location>
</feature>
<evidence type="ECO:0000256" key="5">
    <source>
        <dbReference type="ARBA" id="ARBA00023136"/>
    </source>
</evidence>
<feature type="transmembrane region" description="Helical" evidence="7">
    <location>
        <begin position="142"/>
        <end position="162"/>
    </location>
</feature>
<evidence type="ECO:0000313" key="9">
    <source>
        <dbReference type="Proteomes" id="UP000321353"/>
    </source>
</evidence>
<accession>A0A5B9MB90</accession>
<dbReference type="GO" id="GO:0022857">
    <property type="term" value="F:transmembrane transporter activity"/>
    <property type="evidence" value="ECO:0007669"/>
    <property type="project" value="InterPro"/>
</dbReference>
<reference evidence="8 9" key="1">
    <citation type="submission" date="2019-02" db="EMBL/GenBank/DDBJ databases">
        <title>Planctomycetal bacteria perform biofilm scaping via a novel small molecule.</title>
        <authorList>
            <person name="Jeske O."/>
            <person name="Boedeker C."/>
            <person name="Wiegand S."/>
            <person name="Breitling P."/>
            <person name="Kallscheuer N."/>
            <person name="Jogler M."/>
            <person name="Rohde M."/>
            <person name="Petersen J."/>
            <person name="Medema M.H."/>
            <person name="Surup F."/>
            <person name="Jogler C."/>
        </authorList>
    </citation>
    <scope>NUCLEOTIDE SEQUENCE [LARGE SCALE GENOMIC DNA]</scope>
    <source>
        <strain evidence="8 9">Mal15</strain>
    </source>
</reference>
<feature type="transmembrane region" description="Helical" evidence="7">
    <location>
        <begin position="402"/>
        <end position="429"/>
    </location>
</feature>
<evidence type="ECO:0000313" key="8">
    <source>
        <dbReference type="EMBL" id="QEF98551.1"/>
    </source>
</evidence>
<feature type="transmembrane region" description="Helical" evidence="7">
    <location>
        <begin position="529"/>
        <end position="550"/>
    </location>
</feature>
<keyword evidence="9" id="KW-1185">Reference proteome</keyword>
<dbReference type="GO" id="GO:0005886">
    <property type="term" value="C:plasma membrane"/>
    <property type="evidence" value="ECO:0007669"/>
    <property type="project" value="UniProtKB-SubCell"/>
</dbReference>
<dbReference type="PANTHER" id="PTHR42770:SF11">
    <property type="entry name" value="INNER MEMBRANE TRANSPORT PROTEIN YBAT"/>
    <property type="match status" value="1"/>
</dbReference>
<comment type="subcellular location">
    <subcellularLocation>
        <location evidence="1">Cell membrane</location>
        <topology evidence="1">Multi-pass membrane protein</topology>
    </subcellularLocation>
</comment>
<dbReference type="Gene3D" id="1.20.1740.10">
    <property type="entry name" value="Amino acid/polyamine transporter I"/>
    <property type="match status" value="1"/>
</dbReference>
<name>A0A5B9MB90_9BACT</name>
<dbReference type="Pfam" id="PF13520">
    <property type="entry name" value="AA_permease_2"/>
    <property type="match status" value="1"/>
</dbReference>
<feature type="transmembrane region" description="Helical" evidence="7">
    <location>
        <begin position="450"/>
        <end position="467"/>
    </location>
</feature>
<feature type="transmembrane region" description="Helical" evidence="7">
    <location>
        <begin position="251"/>
        <end position="271"/>
    </location>
</feature>
<evidence type="ECO:0000256" key="3">
    <source>
        <dbReference type="ARBA" id="ARBA00022692"/>
    </source>
</evidence>
<keyword evidence="4 7" id="KW-1133">Transmembrane helix</keyword>